<dbReference type="InterPro" id="IPR043137">
    <property type="entry name" value="GGT_ssub_C"/>
</dbReference>
<evidence type="ECO:0000313" key="1">
    <source>
        <dbReference type="EMBL" id="KAF4957924.1"/>
    </source>
</evidence>
<evidence type="ECO:0008006" key="3">
    <source>
        <dbReference type="Google" id="ProtNLM"/>
    </source>
</evidence>
<dbReference type="InterPro" id="IPR043138">
    <property type="entry name" value="GGT_lsub"/>
</dbReference>
<dbReference type="Gene3D" id="1.10.246.130">
    <property type="match status" value="1"/>
</dbReference>
<proteinExistence type="predicted"/>
<dbReference type="PRINTS" id="PR01210">
    <property type="entry name" value="GGTRANSPTASE"/>
</dbReference>
<keyword evidence="2" id="KW-1185">Reference proteome</keyword>
<dbReference type="InterPro" id="IPR029055">
    <property type="entry name" value="Ntn_hydrolases_N"/>
</dbReference>
<dbReference type="PANTHER" id="PTHR43881:SF1">
    <property type="entry name" value="GAMMA-GLUTAMYLTRANSPEPTIDASE (AFU_ORTHOLOGUE AFUA_4G13580)"/>
    <property type="match status" value="1"/>
</dbReference>
<dbReference type="Pfam" id="PF01019">
    <property type="entry name" value="G_glu_transpept"/>
    <property type="match status" value="1"/>
</dbReference>
<evidence type="ECO:0000313" key="2">
    <source>
        <dbReference type="Proteomes" id="UP000604273"/>
    </source>
</evidence>
<comment type="caution">
    <text evidence="1">The sequence shown here is derived from an EMBL/GenBank/DDBJ whole genome shotgun (WGS) entry which is preliminary data.</text>
</comment>
<accession>A0A8H4THF4</accession>
<dbReference type="EMBL" id="JABFAI010000060">
    <property type="protein sequence ID" value="KAF4957924.1"/>
    <property type="molecule type" value="Genomic_DNA"/>
</dbReference>
<dbReference type="SUPFAM" id="SSF56235">
    <property type="entry name" value="N-terminal nucleophile aminohydrolases (Ntn hydrolases)"/>
    <property type="match status" value="1"/>
</dbReference>
<dbReference type="Proteomes" id="UP000604273">
    <property type="component" value="Unassembled WGS sequence"/>
</dbReference>
<dbReference type="AlphaFoldDB" id="A0A8H4THF4"/>
<organism evidence="1 2">
    <name type="scientific">Fusarium gaditjirri</name>
    <dbReference type="NCBI Taxonomy" id="282569"/>
    <lineage>
        <taxon>Eukaryota</taxon>
        <taxon>Fungi</taxon>
        <taxon>Dikarya</taxon>
        <taxon>Ascomycota</taxon>
        <taxon>Pezizomycotina</taxon>
        <taxon>Sordariomycetes</taxon>
        <taxon>Hypocreomycetidae</taxon>
        <taxon>Hypocreales</taxon>
        <taxon>Nectriaceae</taxon>
        <taxon>Fusarium</taxon>
        <taxon>Fusarium nisikadoi species complex</taxon>
    </lineage>
</organism>
<dbReference type="InterPro" id="IPR052896">
    <property type="entry name" value="GGT-like_enzyme"/>
</dbReference>
<reference evidence="1" key="2">
    <citation type="submission" date="2020-05" db="EMBL/GenBank/DDBJ databases">
        <authorList>
            <person name="Kim H.-S."/>
            <person name="Proctor R.H."/>
            <person name="Brown D.W."/>
        </authorList>
    </citation>
    <scope>NUCLEOTIDE SEQUENCE</scope>
    <source>
        <strain evidence="1">NRRL 45417</strain>
    </source>
</reference>
<sequence>MPLPTSSIYEPPSAGFTGFPSRRSVVHSTEGIVAAPQPHAANCGLEILRAGGNAADAAVAVAAGLNVTEPVSTGIGGDMFLLYFDAATKQVKSLNGSGRSGSKQTLENIRKSLKIPEGKVGEIPTHHVHAATVPGAAAGWVDTVERFGSGKVSLSQILEPAIKLAENGFPLTEIASHSWQAQEKLLRDASPNFAEMLKKDPSAQDGVRAPRPGEVFKNPTLAQTFRTLATEGKKGFYTGRIAEEIVKVVQDLGGYLELDDLKHHLETGTQNTEPISVKFRGQGLTDKDPNGGVELWEHPPNGQGIVALMALGIIEQLEKQGKIPRFTPEDHNSTAYLHAIIEALRLGFTDASWYVTDPDTTKVPTAGMISPSYLAERAKIFSASKAHDGVQPGNPDFVSPALQSSDTVYFTVTDSAGNAASFINSNYAGFGTAIIPKGCGFTLQNRGANFSLDERHPNKLEPRKRPYHTIIPGMATNITDGSLHSTFGVMGGFNQPQGTIQVLLNQVLFGLNPQQALDAPRICIGAGMPDEGNVLDWTVHVEEGISEKTVEELKKLGHNVVVLKGWKRDRTNRELVCEGKVPTQNEQSLMAAIIWTTAGTGEPRFSYFCAGDGNVPLEKRNICHERLIVTPGHQYGHPCWDVLFLIRKEDNEDEKDDLTYTYEDALKEFLMNKLSNENADPYESIQVRIVKELEEAAKKGTDAKYKMKDYYKAVIEAPSKDAKSITEEQQVVVQACDSLWNTISEQRIKKNEEQTKYYLLQLISANHNELDGGARAFEWPTLGDWSPKAKI</sequence>
<dbReference type="Gene3D" id="3.60.20.40">
    <property type="match status" value="1"/>
</dbReference>
<protein>
    <recommendedName>
        <fullName evidence="3">Gamma-glutamyltranspeptidase</fullName>
    </recommendedName>
</protein>
<dbReference type="PANTHER" id="PTHR43881">
    <property type="entry name" value="GAMMA-GLUTAMYLTRANSPEPTIDASE (AFU_ORTHOLOGUE AFUA_4G13580)"/>
    <property type="match status" value="1"/>
</dbReference>
<dbReference type="OrthoDB" id="2015213at2759"/>
<reference evidence="1" key="1">
    <citation type="journal article" date="2020" name="BMC Genomics">
        <title>Correction to: Identification and distribution of gene clusters required for synthesis of sphingolipid metabolism inhibitors in diverse species of the filamentous fungus Fusarium.</title>
        <authorList>
            <person name="Kim H.S."/>
            <person name="Lohmar J.M."/>
            <person name="Busman M."/>
            <person name="Brown D.W."/>
            <person name="Naumann T.A."/>
            <person name="Divon H.H."/>
            <person name="Lysoe E."/>
            <person name="Uhlig S."/>
            <person name="Proctor R.H."/>
        </authorList>
    </citation>
    <scope>NUCLEOTIDE SEQUENCE</scope>
    <source>
        <strain evidence="1">NRRL 45417</strain>
    </source>
</reference>
<name>A0A8H4THF4_9HYPO</name>
<gene>
    <name evidence="1" type="ORF">FGADI_2753</name>
</gene>